<keyword evidence="11" id="KW-1185">Reference proteome</keyword>
<dbReference type="InterPro" id="IPR001894">
    <property type="entry name" value="Cathelicidin-like"/>
</dbReference>
<evidence type="ECO:0000313" key="11">
    <source>
        <dbReference type="Proteomes" id="UP000694381"/>
    </source>
</evidence>
<evidence type="ECO:0000256" key="3">
    <source>
        <dbReference type="ARBA" id="ARBA00022525"/>
    </source>
</evidence>
<keyword evidence="5 8" id="KW-0732">Signal</keyword>
<feature type="chain" id="PRO_5034942180" evidence="8">
    <location>
        <begin position="22"/>
        <end position="169"/>
    </location>
</feature>
<proteinExistence type="inferred from homology"/>
<evidence type="ECO:0000256" key="6">
    <source>
        <dbReference type="ARBA" id="ARBA00023022"/>
    </source>
</evidence>
<dbReference type="GO" id="GO:0016525">
    <property type="term" value="P:negative regulation of angiogenesis"/>
    <property type="evidence" value="ECO:0007669"/>
    <property type="project" value="Ensembl"/>
</dbReference>
<sequence length="169" mass="19384">MAGLWKAFVLVVASAVVFCEAHRPPRYEDIVTQALKFYNNGQQGKPLFRLLQATPPSGRTSNFKIPLNFRIKETVCTSTPERQPQDCAFKEDGEERNCTGEFFRRRFTRSLTLSCDRDCRREVTQVSSFADYPVADIPKEDDTTELPPAIKNIYENAKNDIINNILRNF</sequence>
<evidence type="ECO:0000256" key="8">
    <source>
        <dbReference type="SAM" id="SignalP"/>
    </source>
</evidence>
<keyword evidence="3" id="KW-0964">Secreted</keyword>
<dbReference type="Ensembl" id="ENSNGAT00000026708.1">
    <property type="protein sequence ID" value="ENSNGAP00000021033.1"/>
    <property type="gene ID" value="ENSNGAG00000020343.1"/>
</dbReference>
<reference evidence="10" key="1">
    <citation type="submission" date="2025-08" db="UniProtKB">
        <authorList>
            <consortium name="Ensembl"/>
        </authorList>
    </citation>
    <scope>IDENTIFICATION</scope>
</reference>
<dbReference type="GO" id="GO:0042742">
    <property type="term" value="P:defense response to bacterium"/>
    <property type="evidence" value="ECO:0007669"/>
    <property type="project" value="UniProtKB-KW"/>
</dbReference>
<dbReference type="GO" id="GO:0031410">
    <property type="term" value="C:cytoplasmic vesicle"/>
    <property type="evidence" value="ECO:0007669"/>
    <property type="project" value="Ensembl"/>
</dbReference>
<evidence type="ECO:0000256" key="7">
    <source>
        <dbReference type="ARBA" id="ARBA00023157"/>
    </source>
</evidence>
<dbReference type="GeneID" id="103732113"/>
<feature type="signal peptide" evidence="8">
    <location>
        <begin position="1"/>
        <end position="21"/>
    </location>
</feature>
<dbReference type="InterPro" id="IPR018216">
    <property type="entry name" value="Cathelicidin_CS"/>
</dbReference>
<dbReference type="Pfam" id="PF00666">
    <property type="entry name" value="Cathelicidins"/>
    <property type="match status" value="1"/>
</dbReference>
<dbReference type="RefSeq" id="XP_008828849.1">
    <property type="nucleotide sequence ID" value="XM_008830627.2"/>
</dbReference>
<protein>
    <submittedName>
        <fullName evidence="10">Neutrophilic granule protein</fullName>
    </submittedName>
</protein>
<dbReference type="PANTHER" id="PTHR10206:SF4">
    <property type="entry name" value="NEUTROPHILIC GRANULE PROTEIN"/>
    <property type="match status" value="1"/>
</dbReference>
<evidence type="ECO:0000256" key="2">
    <source>
        <dbReference type="ARBA" id="ARBA00005320"/>
    </source>
</evidence>
<comment type="similarity">
    <text evidence="2">Belongs to the cathelicidin family.</text>
</comment>
<evidence type="ECO:0000256" key="5">
    <source>
        <dbReference type="ARBA" id="ARBA00022729"/>
    </source>
</evidence>
<name>A0A8C6RPI3_NANGA</name>
<dbReference type="PROSITE" id="PS00947">
    <property type="entry name" value="CATHELICIDINS_2"/>
    <property type="match status" value="1"/>
</dbReference>
<keyword evidence="4" id="KW-0929">Antimicrobial</keyword>
<comment type="subcellular location">
    <subcellularLocation>
        <location evidence="1">Secreted</location>
    </subcellularLocation>
</comment>
<dbReference type="AlphaFoldDB" id="A0A8C6RPI3"/>
<evidence type="ECO:0000256" key="4">
    <source>
        <dbReference type="ARBA" id="ARBA00022529"/>
    </source>
</evidence>
<organism evidence="10 11">
    <name type="scientific">Nannospalax galili</name>
    <name type="common">Northern Israeli blind subterranean mole rat</name>
    <name type="synonym">Spalax galili</name>
    <dbReference type="NCBI Taxonomy" id="1026970"/>
    <lineage>
        <taxon>Eukaryota</taxon>
        <taxon>Metazoa</taxon>
        <taxon>Chordata</taxon>
        <taxon>Craniata</taxon>
        <taxon>Vertebrata</taxon>
        <taxon>Euteleostomi</taxon>
        <taxon>Mammalia</taxon>
        <taxon>Eutheria</taxon>
        <taxon>Euarchontoglires</taxon>
        <taxon>Glires</taxon>
        <taxon>Rodentia</taxon>
        <taxon>Myomorpha</taxon>
        <taxon>Muroidea</taxon>
        <taxon>Spalacidae</taxon>
        <taxon>Spalacinae</taxon>
        <taxon>Nannospalax</taxon>
    </lineage>
</organism>
<dbReference type="GO" id="GO:1901491">
    <property type="term" value="P:negative regulation of lymphangiogenesis"/>
    <property type="evidence" value="ECO:0007669"/>
    <property type="project" value="Ensembl"/>
</dbReference>
<dbReference type="InterPro" id="IPR000010">
    <property type="entry name" value="Cystatin_dom"/>
</dbReference>
<dbReference type="SMART" id="SM00043">
    <property type="entry name" value="CY"/>
    <property type="match status" value="1"/>
</dbReference>
<dbReference type="Proteomes" id="UP000694381">
    <property type="component" value="Unassembled WGS sequence"/>
</dbReference>
<dbReference type="FunFam" id="3.10.450.10:FF:000003">
    <property type="entry name" value="Cathelicidin antimicrobial peptide"/>
    <property type="match status" value="1"/>
</dbReference>
<evidence type="ECO:0000313" key="10">
    <source>
        <dbReference type="Ensembl" id="ENSNGAP00000021033.1"/>
    </source>
</evidence>
<feature type="domain" description="Cystatin" evidence="9">
    <location>
        <begin position="10"/>
        <end position="116"/>
    </location>
</feature>
<gene>
    <name evidence="10" type="primary">LOC103732113</name>
</gene>
<reference evidence="10" key="2">
    <citation type="submission" date="2025-09" db="UniProtKB">
        <authorList>
            <consortium name="Ensembl"/>
        </authorList>
    </citation>
    <scope>IDENTIFICATION</scope>
</reference>
<keyword evidence="6" id="KW-0044">Antibiotic</keyword>
<dbReference type="SUPFAM" id="SSF54403">
    <property type="entry name" value="Cystatin/monellin"/>
    <property type="match status" value="1"/>
</dbReference>
<dbReference type="KEGG" id="ngi:103732113"/>
<evidence type="ECO:0000259" key="9">
    <source>
        <dbReference type="SMART" id="SM00043"/>
    </source>
</evidence>
<dbReference type="OMA" id="PQDCAFR"/>
<dbReference type="CDD" id="cd00042">
    <property type="entry name" value="CY"/>
    <property type="match status" value="1"/>
</dbReference>
<dbReference type="Gene3D" id="3.10.450.10">
    <property type="match status" value="1"/>
</dbReference>
<dbReference type="GO" id="GO:0004869">
    <property type="term" value="F:cysteine-type endopeptidase inhibitor activity"/>
    <property type="evidence" value="ECO:0007669"/>
    <property type="project" value="Ensembl"/>
</dbReference>
<dbReference type="PANTHER" id="PTHR10206">
    <property type="entry name" value="CATHELICIDIN"/>
    <property type="match status" value="1"/>
</dbReference>
<accession>A0A8C6RPI3</accession>
<dbReference type="InterPro" id="IPR046350">
    <property type="entry name" value="Cystatin_sf"/>
</dbReference>
<evidence type="ECO:0000256" key="1">
    <source>
        <dbReference type="ARBA" id="ARBA00004613"/>
    </source>
</evidence>
<keyword evidence="7" id="KW-1015">Disulfide bond</keyword>
<dbReference type="OrthoDB" id="9835709at2759"/>
<dbReference type="GO" id="GO:0005615">
    <property type="term" value="C:extracellular space"/>
    <property type="evidence" value="ECO:0007669"/>
    <property type="project" value="Ensembl"/>
</dbReference>
<dbReference type="GeneTree" id="ENSGT00730000111701"/>